<keyword evidence="7 17" id="KW-0812">Transmembrane</keyword>
<evidence type="ECO:0000256" key="6">
    <source>
        <dbReference type="ARBA" id="ARBA00022475"/>
    </source>
</evidence>
<feature type="transmembrane region" description="Helical" evidence="18">
    <location>
        <begin position="82"/>
        <end position="103"/>
    </location>
</feature>
<dbReference type="SUPFAM" id="SSF81452">
    <property type="entry name" value="Cytochrome c oxidase subunit III-like"/>
    <property type="match status" value="1"/>
</dbReference>
<evidence type="ECO:0000256" key="11">
    <source>
        <dbReference type="ARBA" id="ARBA00023136"/>
    </source>
</evidence>
<name>A0ABT0BLA9_9SPHN</name>
<comment type="subcellular location">
    <subcellularLocation>
        <location evidence="1 17">Cell membrane</location>
        <topology evidence="1 17">Multi-pass membrane protein</topology>
    </subcellularLocation>
</comment>
<keyword evidence="5" id="KW-0813">Transport</keyword>
<evidence type="ECO:0000256" key="14">
    <source>
        <dbReference type="ARBA" id="ARBA00031884"/>
    </source>
</evidence>
<evidence type="ECO:0000256" key="8">
    <source>
        <dbReference type="ARBA" id="ARBA00022982"/>
    </source>
</evidence>
<feature type="transmembrane region" description="Helical" evidence="18">
    <location>
        <begin position="194"/>
        <end position="214"/>
    </location>
</feature>
<dbReference type="InterPro" id="IPR000298">
    <property type="entry name" value="Cyt_c_oxidase-like_su3"/>
</dbReference>
<keyword evidence="21" id="KW-1185">Reference proteome</keyword>
<dbReference type="CDD" id="cd02863">
    <property type="entry name" value="Ubiquinol_oxidase_III"/>
    <property type="match status" value="1"/>
</dbReference>
<feature type="transmembrane region" description="Helical" evidence="18">
    <location>
        <begin position="41"/>
        <end position="62"/>
    </location>
</feature>
<dbReference type="PROSITE" id="PS50253">
    <property type="entry name" value="COX3"/>
    <property type="match status" value="1"/>
</dbReference>
<organism evidence="20 21">
    <name type="scientific">Novosphingobium beihaiensis</name>
    <dbReference type="NCBI Taxonomy" id="2930389"/>
    <lineage>
        <taxon>Bacteria</taxon>
        <taxon>Pseudomonadati</taxon>
        <taxon>Pseudomonadota</taxon>
        <taxon>Alphaproteobacteria</taxon>
        <taxon>Sphingomonadales</taxon>
        <taxon>Sphingomonadaceae</taxon>
        <taxon>Novosphingobium</taxon>
    </lineage>
</organism>
<feature type="transmembrane region" description="Helical" evidence="18">
    <location>
        <begin position="150"/>
        <end position="173"/>
    </location>
</feature>
<evidence type="ECO:0000256" key="9">
    <source>
        <dbReference type="ARBA" id="ARBA00022989"/>
    </source>
</evidence>
<dbReference type="InterPro" id="IPR033946">
    <property type="entry name" value="Ubiquinol_oxase_su3_dom"/>
</dbReference>
<evidence type="ECO:0000256" key="1">
    <source>
        <dbReference type="ARBA" id="ARBA00004651"/>
    </source>
</evidence>
<evidence type="ECO:0000313" key="20">
    <source>
        <dbReference type="EMBL" id="MCJ2185628.1"/>
    </source>
</evidence>
<evidence type="ECO:0000259" key="19">
    <source>
        <dbReference type="PROSITE" id="PS50253"/>
    </source>
</evidence>
<reference evidence="20 21" key="1">
    <citation type="submission" date="2022-04" db="EMBL/GenBank/DDBJ databases">
        <title>Identification of a novel bacterium isolated from mangrove sediments.</title>
        <authorList>
            <person name="Pan X."/>
        </authorList>
    </citation>
    <scope>NUCLEOTIDE SEQUENCE [LARGE SCALE GENOMIC DNA]</scope>
    <source>
        <strain evidence="20 21">B2638</strain>
    </source>
</reference>
<evidence type="ECO:0000256" key="16">
    <source>
        <dbReference type="ARBA" id="ARBA00032717"/>
    </source>
</evidence>
<dbReference type="InterPro" id="IPR014206">
    <property type="entry name" value="Cyt_c_ubiqinol_oxidase_su3"/>
</dbReference>
<dbReference type="RefSeq" id="WP_243917519.1">
    <property type="nucleotide sequence ID" value="NZ_JALHLG010000003.1"/>
</dbReference>
<dbReference type="InterPro" id="IPR013833">
    <property type="entry name" value="Cyt_c_oxidase_su3_a-hlx"/>
</dbReference>
<feature type="transmembrane region" description="Helical" evidence="18">
    <location>
        <begin position="110"/>
        <end position="130"/>
    </location>
</feature>
<dbReference type="PANTHER" id="PTHR11403:SF2">
    <property type="entry name" value="CYTOCHROME BO(3) UBIQUINOL OXIDASE SUBUNIT 3"/>
    <property type="match status" value="1"/>
</dbReference>
<keyword evidence="8" id="KW-0249">Electron transport</keyword>
<evidence type="ECO:0000256" key="17">
    <source>
        <dbReference type="RuleBase" id="RU003376"/>
    </source>
</evidence>
<keyword evidence="6" id="KW-1003">Cell membrane</keyword>
<evidence type="ECO:0000256" key="18">
    <source>
        <dbReference type="SAM" id="Phobius"/>
    </source>
</evidence>
<evidence type="ECO:0000256" key="3">
    <source>
        <dbReference type="ARBA" id="ARBA00011700"/>
    </source>
</evidence>
<evidence type="ECO:0000256" key="12">
    <source>
        <dbReference type="ARBA" id="ARBA00025694"/>
    </source>
</evidence>
<dbReference type="Pfam" id="PF00510">
    <property type="entry name" value="COX3"/>
    <property type="match status" value="1"/>
</dbReference>
<evidence type="ECO:0000256" key="2">
    <source>
        <dbReference type="ARBA" id="ARBA00010581"/>
    </source>
</evidence>
<protein>
    <recommendedName>
        <fullName evidence="4">Cytochrome bo(3) ubiquinol oxidase subunit 3</fullName>
    </recommendedName>
    <alternativeName>
        <fullName evidence="15">Cytochrome o ubiquinol oxidase subunit 3</fullName>
    </alternativeName>
    <alternativeName>
        <fullName evidence="13">Oxidase bo(3) subunit 3</fullName>
    </alternativeName>
    <alternativeName>
        <fullName evidence="16">Ubiquinol oxidase polypeptide III</fullName>
    </alternativeName>
    <alternativeName>
        <fullName evidence="14">Ubiquinol oxidase subunit 3</fullName>
    </alternativeName>
</protein>
<keyword evidence="10" id="KW-0560">Oxidoreductase</keyword>
<gene>
    <name evidence="20" type="primary">cyoC</name>
    <name evidence="20" type="ORF">MTR66_02240</name>
</gene>
<comment type="function">
    <text evidence="12">Cytochrome bo(3) ubiquinol terminal oxidase is the component of the aerobic respiratory chain of E.coli that predominates when cells are grown at high aeration. Has proton pump activity across the membrane in addition to electron transfer, pumping 2 protons/electron.</text>
</comment>
<evidence type="ECO:0000256" key="4">
    <source>
        <dbReference type="ARBA" id="ARBA00014687"/>
    </source>
</evidence>
<dbReference type="NCBIfam" id="TIGR02842">
    <property type="entry name" value="CyoC"/>
    <property type="match status" value="1"/>
</dbReference>
<feature type="domain" description="Heme-copper oxidase subunit III family profile" evidence="19">
    <location>
        <begin position="39"/>
        <end position="215"/>
    </location>
</feature>
<accession>A0ABT0BLA9</accession>
<comment type="subunit">
    <text evidence="3">Heterooctamer of two A chains, two B chains, two C chains and two D chains.</text>
</comment>
<dbReference type="PANTHER" id="PTHR11403">
    <property type="entry name" value="CYTOCHROME C OXIDASE SUBUNIT III"/>
    <property type="match status" value="1"/>
</dbReference>
<evidence type="ECO:0000313" key="21">
    <source>
        <dbReference type="Proteomes" id="UP001202281"/>
    </source>
</evidence>
<evidence type="ECO:0000256" key="15">
    <source>
        <dbReference type="ARBA" id="ARBA00032189"/>
    </source>
</evidence>
<keyword evidence="9 18" id="KW-1133">Transmembrane helix</keyword>
<evidence type="ECO:0000256" key="10">
    <source>
        <dbReference type="ARBA" id="ARBA00023002"/>
    </source>
</evidence>
<dbReference type="EMBL" id="JALHLG010000003">
    <property type="protein sequence ID" value="MCJ2185628.1"/>
    <property type="molecule type" value="Genomic_DNA"/>
</dbReference>
<evidence type="ECO:0000256" key="5">
    <source>
        <dbReference type="ARBA" id="ARBA00022448"/>
    </source>
</evidence>
<evidence type="ECO:0000256" key="13">
    <source>
        <dbReference type="ARBA" id="ARBA00030072"/>
    </source>
</evidence>
<dbReference type="InterPro" id="IPR035973">
    <property type="entry name" value="Cyt_c_oxidase_su3-like_sf"/>
</dbReference>
<comment type="similarity">
    <text evidence="2 17">Belongs to the cytochrome c oxidase subunit 3 family.</text>
</comment>
<dbReference type="Gene3D" id="1.20.120.80">
    <property type="entry name" value="Cytochrome c oxidase, subunit III, four-helix bundle"/>
    <property type="match status" value="1"/>
</dbReference>
<evidence type="ECO:0000256" key="7">
    <source>
        <dbReference type="ARBA" id="ARBA00022692"/>
    </source>
</evidence>
<keyword evidence="11 18" id="KW-0472">Membrane</keyword>
<proteinExistence type="inferred from homology"/>
<sequence length="217" mass="24090">MNATTMDTMNTPKASPEQLTAAFYELEPHHHPEGASTMLGFWIYLMSDCLIFAMLFAAYGVLGGNYAAGPSPKDLFELPLVALNTAMLLFSSITYGFAMLAMAKNQKGATIAWLLITAVFGACFLGIELFEFSSLIHEGATPMRSGFLTAFFSLVGTHGLHVTFGLVWLFTLVTQITRKGLIQANKRRLMCLSLFWHFLDVIWIGVFTFVYLMGMLR</sequence>
<comment type="caution">
    <text evidence="20">The sequence shown here is derived from an EMBL/GenBank/DDBJ whole genome shotgun (WGS) entry which is preliminary data.</text>
</comment>
<dbReference type="InterPro" id="IPR024791">
    <property type="entry name" value="Cyt_c/ubiquinol_Oxase_su3"/>
</dbReference>
<dbReference type="Proteomes" id="UP001202281">
    <property type="component" value="Unassembled WGS sequence"/>
</dbReference>